<dbReference type="Pfam" id="PF01551">
    <property type="entry name" value="Peptidase_M23"/>
    <property type="match status" value="1"/>
</dbReference>
<name>A0A2X2SIB5_CAPOC</name>
<keyword evidence="2" id="KW-1133">Transmembrane helix</keyword>
<proteinExistence type="predicted"/>
<dbReference type="Proteomes" id="UP000250169">
    <property type="component" value="Unassembled WGS sequence"/>
</dbReference>
<keyword evidence="2" id="KW-0812">Transmembrane</keyword>
<dbReference type="GO" id="GO:0004222">
    <property type="term" value="F:metalloendopeptidase activity"/>
    <property type="evidence" value="ECO:0007669"/>
    <property type="project" value="TreeGrafter"/>
</dbReference>
<feature type="transmembrane region" description="Helical" evidence="2">
    <location>
        <begin position="12"/>
        <end position="32"/>
    </location>
</feature>
<evidence type="ECO:0000313" key="5">
    <source>
        <dbReference type="Proteomes" id="UP000250169"/>
    </source>
</evidence>
<reference evidence="4 5" key="1">
    <citation type="submission" date="2018-06" db="EMBL/GenBank/DDBJ databases">
        <authorList>
            <consortium name="Pathogen Informatics"/>
            <person name="Doyle S."/>
        </authorList>
    </citation>
    <scope>NUCLEOTIDE SEQUENCE [LARGE SCALE GENOMIC DNA]</scope>
    <source>
        <strain evidence="4 5">NCTC11545</strain>
    </source>
</reference>
<gene>
    <name evidence="4" type="ORF">NCTC11545_00268</name>
</gene>
<feature type="transmembrane region" description="Helical" evidence="2">
    <location>
        <begin position="62"/>
        <end position="81"/>
    </location>
</feature>
<evidence type="ECO:0000259" key="3">
    <source>
        <dbReference type="Pfam" id="PF01551"/>
    </source>
</evidence>
<dbReference type="EMBL" id="UAVS01000001">
    <property type="protein sequence ID" value="SQA92906.1"/>
    <property type="molecule type" value="Genomic_DNA"/>
</dbReference>
<evidence type="ECO:0000256" key="1">
    <source>
        <dbReference type="SAM" id="Coils"/>
    </source>
</evidence>
<dbReference type="FunFam" id="2.70.70.10:FF:000006">
    <property type="entry name" value="M23 family peptidase"/>
    <property type="match status" value="1"/>
</dbReference>
<protein>
    <submittedName>
        <fullName evidence="4">Glycyl-glycine endopeptidase ALE-1</fullName>
        <ecNumber evidence="4">3.4.24.75</ecNumber>
    </submittedName>
</protein>
<evidence type="ECO:0000313" key="4">
    <source>
        <dbReference type="EMBL" id="SQA92906.1"/>
    </source>
</evidence>
<dbReference type="InterPro" id="IPR050570">
    <property type="entry name" value="Cell_wall_metabolism_enzyme"/>
</dbReference>
<dbReference type="PANTHER" id="PTHR21666:SF286">
    <property type="entry name" value="LIPOPROTEIN NLPD"/>
    <property type="match status" value="1"/>
</dbReference>
<feature type="coiled-coil region" evidence="1">
    <location>
        <begin position="98"/>
        <end position="125"/>
    </location>
</feature>
<accession>A0A2X2SIB5</accession>
<dbReference type="EC" id="3.4.24.75" evidence="4"/>
<feature type="domain" description="M23ase beta-sheet core" evidence="3">
    <location>
        <begin position="233"/>
        <end position="329"/>
    </location>
</feature>
<dbReference type="InterPro" id="IPR016047">
    <property type="entry name" value="M23ase_b-sheet_dom"/>
</dbReference>
<dbReference type="InterPro" id="IPR011055">
    <property type="entry name" value="Dup_hybrid_motif"/>
</dbReference>
<dbReference type="CDD" id="cd12797">
    <property type="entry name" value="M23_peptidase"/>
    <property type="match status" value="1"/>
</dbReference>
<dbReference type="Gene3D" id="2.70.70.10">
    <property type="entry name" value="Glucose Permease (Domain IIA)"/>
    <property type="match status" value="1"/>
</dbReference>
<dbReference type="PANTHER" id="PTHR21666">
    <property type="entry name" value="PEPTIDASE-RELATED"/>
    <property type="match status" value="1"/>
</dbReference>
<keyword evidence="1" id="KW-0175">Coiled coil</keyword>
<keyword evidence="2" id="KW-0472">Membrane</keyword>
<evidence type="ECO:0000256" key="2">
    <source>
        <dbReference type="SAM" id="Phobius"/>
    </source>
</evidence>
<keyword evidence="4" id="KW-0378">Hydrolase</keyword>
<organism evidence="4 5">
    <name type="scientific">Capnocytophaga ochracea</name>
    <dbReference type="NCBI Taxonomy" id="1018"/>
    <lineage>
        <taxon>Bacteria</taxon>
        <taxon>Pseudomonadati</taxon>
        <taxon>Bacteroidota</taxon>
        <taxon>Flavobacteriia</taxon>
        <taxon>Flavobacteriales</taxon>
        <taxon>Flavobacteriaceae</taxon>
        <taxon>Capnocytophaga</taxon>
    </lineage>
</organism>
<dbReference type="AlphaFoldDB" id="A0A2X2SIB5"/>
<sequence>MAYDLLPIAYSLQNYIFFVIKQQISYFFYTFARMKKVKYYYDPDTLSYKRILSRKRTKVRNALIFLTAAALFGILFSFIMINSRLFFTPREVVLAREIKTYETNYQILNKKMELAEDVLADLEERDNNMYRLYFNAPIIPDSVRKSLKDPNRYKNLEKYGNSKLVANTNKRLDILRKQLVVQSKSLDEIAKLSKAKEKFLSSIPAIQPINNKDLKHMASGYGWRIDPFTKARKFHYGMDFTAPQGTPVYAAGDGVVARADSNASGYGNHIRIDHGYGYVTLYGHLSAYNVRAGQHVKRGDLIGRVGSTGRSEAPHLHYEVIKNGEHINPIHFYYGNLTPSEYTEMLHVSTQENQSLD</sequence>
<dbReference type="SUPFAM" id="SSF51261">
    <property type="entry name" value="Duplicated hybrid motif"/>
    <property type="match status" value="1"/>
</dbReference>